<reference evidence="3" key="1">
    <citation type="journal article" date="2019" name="Int. J. Syst. Evol. Microbiol.">
        <title>The Global Catalogue of Microorganisms (GCM) 10K type strain sequencing project: providing services to taxonomists for standard genome sequencing and annotation.</title>
        <authorList>
            <consortium name="The Broad Institute Genomics Platform"/>
            <consortium name="The Broad Institute Genome Sequencing Center for Infectious Disease"/>
            <person name="Wu L."/>
            <person name="Ma J."/>
        </authorList>
    </citation>
    <scope>NUCLEOTIDE SEQUENCE [LARGE SCALE GENOMIC DNA]</scope>
    <source>
        <strain evidence="3">CECT 8531</strain>
    </source>
</reference>
<sequence length="127" mass="14114">MSWLYSLAFGFVMNFLVGFFLKGIAFREFRPLPRAALTALASWFFCVGIAGFFAYYMLGMGIAALTASSILIAYIIPAFIHFLVLYYQMNMAWSYTDADEAAELAAQEAKDRSGRETARVTVSGDEA</sequence>
<evidence type="ECO:0000313" key="2">
    <source>
        <dbReference type="EMBL" id="MFC4292713.1"/>
    </source>
</evidence>
<proteinExistence type="predicted"/>
<dbReference type="EMBL" id="JBHSDH010000013">
    <property type="protein sequence ID" value="MFC4292713.1"/>
    <property type="molecule type" value="Genomic_DNA"/>
</dbReference>
<comment type="caution">
    <text evidence="2">The sequence shown here is derived from an EMBL/GenBank/DDBJ whole genome shotgun (WGS) entry which is preliminary data.</text>
</comment>
<feature type="transmembrane region" description="Helical" evidence="1">
    <location>
        <begin position="62"/>
        <end position="87"/>
    </location>
</feature>
<keyword evidence="1" id="KW-0472">Membrane</keyword>
<evidence type="ECO:0008006" key="4">
    <source>
        <dbReference type="Google" id="ProtNLM"/>
    </source>
</evidence>
<feature type="transmembrane region" description="Helical" evidence="1">
    <location>
        <begin position="6"/>
        <end position="25"/>
    </location>
</feature>
<evidence type="ECO:0000313" key="3">
    <source>
        <dbReference type="Proteomes" id="UP001595887"/>
    </source>
</evidence>
<evidence type="ECO:0000256" key="1">
    <source>
        <dbReference type="SAM" id="Phobius"/>
    </source>
</evidence>
<accession>A0ABV8RH51</accession>
<gene>
    <name evidence="2" type="ORF">ACFOWX_09840</name>
</gene>
<keyword evidence="3" id="KW-1185">Reference proteome</keyword>
<keyword evidence="1" id="KW-1133">Transmembrane helix</keyword>
<feature type="transmembrane region" description="Helical" evidence="1">
    <location>
        <begin position="37"/>
        <end position="56"/>
    </location>
</feature>
<dbReference type="RefSeq" id="WP_381423626.1">
    <property type="nucleotide sequence ID" value="NZ_JBHSDH010000013.1"/>
</dbReference>
<dbReference type="Proteomes" id="UP001595887">
    <property type="component" value="Unassembled WGS sequence"/>
</dbReference>
<protein>
    <recommendedName>
        <fullName evidence="4">GtrA-like protein domain-containing protein</fullName>
    </recommendedName>
</protein>
<keyword evidence="1" id="KW-0812">Transmembrane</keyword>
<name>A0ABV8RH51_9SPHN</name>
<organism evidence="2 3">
    <name type="scientific">Sphingorhabdus arenilitoris</name>
    <dbReference type="NCBI Taxonomy" id="1490041"/>
    <lineage>
        <taxon>Bacteria</taxon>
        <taxon>Pseudomonadati</taxon>
        <taxon>Pseudomonadota</taxon>
        <taxon>Alphaproteobacteria</taxon>
        <taxon>Sphingomonadales</taxon>
        <taxon>Sphingomonadaceae</taxon>
        <taxon>Sphingorhabdus</taxon>
    </lineage>
</organism>